<dbReference type="PANTHER" id="PTHR46017">
    <property type="entry name" value="ALPHA-MANNOSIDASE 2C1"/>
    <property type="match status" value="1"/>
</dbReference>
<dbReference type="InterPro" id="IPR000602">
    <property type="entry name" value="Glyco_hydro_38_N"/>
</dbReference>
<dbReference type="InterPro" id="IPR013780">
    <property type="entry name" value="Glyco_hydro_b"/>
</dbReference>
<dbReference type="GO" id="GO:0030246">
    <property type="term" value="F:carbohydrate binding"/>
    <property type="evidence" value="ECO:0007669"/>
    <property type="project" value="InterPro"/>
</dbReference>
<dbReference type="InterPro" id="IPR041147">
    <property type="entry name" value="GH38_C"/>
</dbReference>
<dbReference type="Pfam" id="PF17677">
    <property type="entry name" value="Glyco_hydro38C2"/>
    <property type="match status" value="1"/>
</dbReference>
<dbReference type="Pfam" id="PF01074">
    <property type="entry name" value="Glyco_hydro_38N"/>
    <property type="match status" value="1"/>
</dbReference>
<keyword evidence="4" id="KW-1185">Reference proteome</keyword>
<dbReference type="Gene3D" id="3.20.110.10">
    <property type="entry name" value="Glycoside hydrolase 38, N terminal domain"/>
    <property type="match status" value="1"/>
</dbReference>
<dbReference type="OrthoDB" id="9772207at2"/>
<dbReference type="Gene3D" id="2.70.98.30">
    <property type="entry name" value="Golgi alpha-mannosidase II, domain 4"/>
    <property type="match status" value="1"/>
</dbReference>
<dbReference type="SUPFAM" id="SSF74650">
    <property type="entry name" value="Galactose mutarotase-like"/>
    <property type="match status" value="1"/>
</dbReference>
<dbReference type="GO" id="GO:0009313">
    <property type="term" value="P:oligosaccharide catabolic process"/>
    <property type="evidence" value="ECO:0007669"/>
    <property type="project" value="TreeGrafter"/>
</dbReference>
<evidence type="ECO:0000313" key="3">
    <source>
        <dbReference type="EMBL" id="OHX66650.1"/>
    </source>
</evidence>
<reference evidence="3 4" key="1">
    <citation type="journal article" date="2012" name="Int. J. Syst. Evol. Microbiol.">
        <title>Flammeovirga pacifica sp. nov., isolated from deep-sea sediment.</title>
        <authorList>
            <person name="Xu H."/>
            <person name="Fu Y."/>
            <person name="Yang N."/>
            <person name="Ding Z."/>
            <person name="Lai Q."/>
            <person name="Zeng R."/>
        </authorList>
    </citation>
    <scope>NUCLEOTIDE SEQUENCE [LARGE SCALE GENOMIC DNA]</scope>
    <source>
        <strain evidence="4">DSM 24597 / LMG 26175 / WPAGA1</strain>
    </source>
</reference>
<dbReference type="SUPFAM" id="SSF88713">
    <property type="entry name" value="Glycoside hydrolase/deacetylase"/>
    <property type="match status" value="1"/>
</dbReference>
<dbReference type="InterPro" id="IPR027291">
    <property type="entry name" value="Glyco_hydro_38_N_sf"/>
</dbReference>
<dbReference type="Proteomes" id="UP000179797">
    <property type="component" value="Unassembled WGS sequence"/>
</dbReference>
<evidence type="ECO:0000313" key="4">
    <source>
        <dbReference type="Proteomes" id="UP000179797"/>
    </source>
</evidence>
<evidence type="ECO:0008006" key="5">
    <source>
        <dbReference type="Google" id="ProtNLM"/>
    </source>
</evidence>
<organism evidence="3 4">
    <name type="scientific">Flammeovirga pacifica</name>
    <dbReference type="NCBI Taxonomy" id="915059"/>
    <lineage>
        <taxon>Bacteria</taxon>
        <taxon>Pseudomonadati</taxon>
        <taxon>Bacteroidota</taxon>
        <taxon>Cytophagia</taxon>
        <taxon>Cytophagales</taxon>
        <taxon>Flammeovirgaceae</taxon>
        <taxon>Flammeovirga</taxon>
    </lineage>
</organism>
<sequence>MKTTLLTIFIYLWSINLYAQVEKPTVTFDKLAIETGQMNNGYSKALSGNDFTYHSLIGVNTNCLIARANDKMEWVAKSDQKNGDFYEFIWLAGLDVNHKAPSFTLSINDAPLFTFKQANGESWSITNKDGSQISFYVKKLDMHEDAHGYMYLKVPVQMITSDETKFTVEGDHSGSHSWFMTFKETDINKNIYDKAKNEMSGRWELSTVDNQKVEASLSLSKSYTSTQAQLVIDNQKFSIRSDKTPFLGKVSLPYSLQKLSGKSYQLFSTDGHLIAEGKIENNAFLTVRPEDNTFVSYKNTLNKDTYHSEFIIKHEPKMVQNVVLLSKENMVDGKVALMNSSHQDIAWMDTPEKCIVERDTMLITPILRDAKVTDDYSFDIEDALMIKEYIERHPESKEEFVQLLNEEKISVGASFTQPYEEMYSGESLSRQFYHGKKWLAEILDGYDADTYWNMDVPGRTLQMPQIMAKSGVNKLVISRQAKGIFNWEAPNGDQIITFSLDHYSLDFLGLNQTLEIGVNHIAEKSLEWTKEYNTKDKSKAIIPILSDWDMSPAKDYSDLIALWNSIKYIESSNGDVAECVLPKIDLMTTDRFIDLIYQNSENLNTIKGERPNLWVYIHGPSHQKALLLSRKADRKLVSAEKLSSFQQLIAPNASLYPQEELYEAWEKKIYPDHGWGGKNGDITDAEFKEKYNDALHVANAINDKQAEAIAGNIKFKKSGIPLVVFNHLNWANEDIIEKELQFNDGEIKHIGLIDDQGKEVVSQVTSSETYKSGYVKSATLYFKGNVPALGYSTYYVVEGKNTLMANTTKENVKEVETKFFKIKLGNGGIESLIDKGANKELIDTSNFLGGEVFYMTSRGNGAGEFVKVQHPTFEDFEQLKDQNIEWSINNKGPLFTDYSYRSPLGDAVVEGTIRIYTSLEKIDFLVDIKNWEGTMYREYRMAFPVNKEMKTVEYQVPYGVVEVGTDEVEGAAGGSAQGSYTTPNKDIHPRGIENWISAKSENTSLVVTSSVAAADYYDVKDKSKIMLQPILFASRHSCHWEGNPYPQTGNHQFEFTLSKGNANRIIDNQKGIQNAEQMEVVFRPQRLYKPSLKTTATFVTSDNENIVITAIKKAEDSDDLVIRFYNVNSTEEKVNFSFNQTIKEAALTSIIEEEISSLPVQGNTVSVTTEGYGITTIKVSVIK</sequence>
<feature type="domain" description="Glycosyl hydrolases family 38 C-terminal" evidence="2">
    <location>
        <begin position="1105"/>
        <end position="1177"/>
    </location>
</feature>
<accession>A0A1S1Z068</accession>
<dbReference type="STRING" id="915059.NH26_09900"/>
<name>A0A1S1Z068_FLAPC</name>
<evidence type="ECO:0000259" key="1">
    <source>
        <dbReference type="Pfam" id="PF01074"/>
    </source>
</evidence>
<evidence type="ECO:0000259" key="2">
    <source>
        <dbReference type="Pfam" id="PF17677"/>
    </source>
</evidence>
<dbReference type="GO" id="GO:0006013">
    <property type="term" value="P:mannose metabolic process"/>
    <property type="evidence" value="ECO:0007669"/>
    <property type="project" value="InterPro"/>
</dbReference>
<proteinExistence type="predicted"/>
<dbReference type="InterPro" id="IPR011330">
    <property type="entry name" value="Glyco_hydro/deAcase_b/a-brl"/>
</dbReference>
<dbReference type="PANTHER" id="PTHR46017:SF1">
    <property type="entry name" value="ALPHA-MANNOSIDASE 2C1"/>
    <property type="match status" value="1"/>
</dbReference>
<dbReference type="Gene3D" id="2.60.40.2220">
    <property type="match status" value="1"/>
</dbReference>
<gene>
    <name evidence="3" type="ORF">NH26_09900</name>
</gene>
<protein>
    <recommendedName>
        <fullName evidence="5">Alpha-mannosidase</fullName>
    </recommendedName>
</protein>
<dbReference type="EMBL" id="JRYR02000001">
    <property type="protein sequence ID" value="OHX66650.1"/>
    <property type="molecule type" value="Genomic_DNA"/>
</dbReference>
<dbReference type="RefSeq" id="WP_052432258.1">
    <property type="nucleotide sequence ID" value="NZ_JRYR02000001.1"/>
</dbReference>
<dbReference type="InterPro" id="IPR011013">
    <property type="entry name" value="Gal_mutarotase_sf_dom"/>
</dbReference>
<comment type="caution">
    <text evidence="3">The sequence shown here is derived from an EMBL/GenBank/DDBJ whole genome shotgun (WGS) entry which is preliminary data.</text>
</comment>
<dbReference type="GO" id="GO:0004559">
    <property type="term" value="F:alpha-mannosidase activity"/>
    <property type="evidence" value="ECO:0007669"/>
    <property type="project" value="InterPro"/>
</dbReference>
<dbReference type="AlphaFoldDB" id="A0A1S1Z068"/>
<dbReference type="Gene3D" id="2.60.40.1180">
    <property type="entry name" value="Golgi alpha-mannosidase II"/>
    <property type="match status" value="1"/>
</dbReference>
<feature type="domain" description="Glycoside hydrolase family 38 N-terminal" evidence="1">
    <location>
        <begin position="334"/>
        <end position="598"/>
    </location>
</feature>